<evidence type="ECO:0000256" key="4">
    <source>
        <dbReference type="ARBA" id="ARBA00022490"/>
    </source>
</evidence>
<dbReference type="GO" id="GO:0032259">
    <property type="term" value="P:methylation"/>
    <property type="evidence" value="ECO:0007669"/>
    <property type="project" value="UniProtKB-KW"/>
</dbReference>
<reference evidence="10 11" key="1">
    <citation type="journal article" date="2012" name="Eukaryot. Cell">
        <title>Draft genome sequence of CBS 2479, the standard type strain of Trichosporon asahii.</title>
        <authorList>
            <person name="Yang R.Y."/>
            <person name="Li H.T."/>
            <person name="Zhu H."/>
            <person name="Zhou G.P."/>
            <person name="Wang M."/>
            <person name="Wang L."/>
        </authorList>
    </citation>
    <scope>NUCLEOTIDE SEQUENCE [LARGE SCALE GENOMIC DNA]</scope>
    <source>
        <strain evidence="11">ATCC 90039 / CBS 2479 / JCM 2466 / KCTC 7840 / NCYC 2677 / UAMH 7654</strain>
    </source>
</reference>
<dbReference type="OrthoDB" id="1723750at2759"/>
<evidence type="ECO:0000313" key="10">
    <source>
        <dbReference type="EMBL" id="EJT50716.1"/>
    </source>
</evidence>
<dbReference type="Proteomes" id="UP000002748">
    <property type="component" value="Unassembled WGS sequence"/>
</dbReference>
<dbReference type="AlphaFoldDB" id="J5TFT7"/>
<evidence type="ECO:0000256" key="7">
    <source>
        <dbReference type="ARBA" id="ARBA00022691"/>
    </source>
</evidence>
<keyword evidence="4" id="KW-0963">Cytoplasm</keyword>
<keyword evidence="5" id="KW-0489">Methyltransferase</keyword>
<dbReference type="InterPro" id="IPR029063">
    <property type="entry name" value="SAM-dependent_MTases_sf"/>
</dbReference>
<evidence type="ECO:0000313" key="11">
    <source>
        <dbReference type="Proteomes" id="UP000002748"/>
    </source>
</evidence>
<dbReference type="PANTHER" id="PTHR14614:SF39">
    <property type="entry name" value="HISTIDINE PROTEIN METHYLTRANSFERASE 1 HOMOLOG"/>
    <property type="match status" value="1"/>
</dbReference>
<dbReference type="EMBL" id="ALBS01000095">
    <property type="protein sequence ID" value="EJT50716.1"/>
    <property type="molecule type" value="Genomic_DNA"/>
</dbReference>
<dbReference type="RefSeq" id="XP_014181765.1">
    <property type="nucleotide sequence ID" value="XM_014326290.1"/>
</dbReference>
<dbReference type="GeneID" id="25991655"/>
<evidence type="ECO:0000256" key="8">
    <source>
        <dbReference type="ARBA" id="ARBA00023242"/>
    </source>
</evidence>
<dbReference type="KEGG" id="tasa:A1Q1_08143"/>
<accession>J5TFT7</accession>
<dbReference type="Gene3D" id="3.40.50.150">
    <property type="entry name" value="Vaccinia Virus protein VP39"/>
    <property type="match status" value="1"/>
</dbReference>
<dbReference type="GO" id="GO:0005737">
    <property type="term" value="C:cytoplasm"/>
    <property type="evidence" value="ECO:0007669"/>
    <property type="project" value="UniProtKB-SubCell"/>
</dbReference>
<dbReference type="PANTHER" id="PTHR14614">
    <property type="entry name" value="HEPATOCELLULAR CARCINOMA-ASSOCIATED ANTIGEN"/>
    <property type="match status" value="1"/>
</dbReference>
<comment type="similarity">
    <text evidence="9">Belongs to the methyltransferase superfamily. METTL18 family.</text>
</comment>
<keyword evidence="7" id="KW-0949">S-adenosyl-L-methionine</keyword>
<dbReference type="SUPFAM" id="SSF53335">
    <property type="entry name" value="S-adenosyl-L-methionine-dependent methyltransferases"/>
    <property type="match status" value="1"/>
</dbReference>
<dbReference type="EC" id="2.1.1.85" evidence="3"/>
<evidence type="ECO:0000256" key="1">
    <source>
        <dbReference type="ARBA" id="ARBA00004123"/>
    </source>
</evidence>
<dbReference type="VEuPathDB" id="FungiDB:A1Q1_08143"/>
<gene>
    <name evidence="10" type="ORF">A1Q1_08143</name>
</gene>
<proteinExistence type="inferred from homology"/>
<comment type="caution">
    <text evidence="10">The sequence shown here is derived from an EMBL/GenBank/DDBJ whole genome shotgun (WGS) entry which is preliminary data.</text>
</comment>
<name>J5TFT7_TRIAS</name>
<protein>
    <recommendedName>
        <fullName evidence="3">protein-histidine N-methyltransferase</fullName>
        <ecNumber evidence="3">2.1.1.85</ecNumber>
    </recommendedName>
</protein>
<keyword evidence="6" id="KW-0808">Transferase</keyword>
<dbReference type="HOGENOM" id="CLU_038704_1_1_1"/>
<sequence length="484" mass="52380">MPNKSQEGWCSQGWTMRRATKADVVTVRPPLRQTSTRLKSNAYHTVTCTSPHLLKIMTPRAGGGVEVVPKVELCAHVDAVQHRYSTLETMFKFDFDVEAEEPQASGSTVPAPLQRGEVKPSHDISLKDLIATLPADISYTPLTHPVSSYDTPLLKRDLYDARFQLAQDDNAKGEEAQYVDAETDLIPGEYEGGLKSWEGGLDLVEVMHRALGTESALGEWCTGARVLEVGCGTGLPSAYLLRSILASQAEGSKGKGKEGETEKKEERRKTVLHLQDYNLPVLSLVTLPNLILATLPFLPDSARGCAKAQIVGDEEDIPFSPKLPGTLELSPAVLDAFQSALEDAGVELRFTHGDWSGMAAEVAKDSPYNLILTAETIYAEGSVGALLDLLKAAARDGDVKVVKEIKATNDESVEQALDGLALDDWAKKPLREQSVILLAAKVLYFGVGGGLESFLGQVRAAGGWSSRVRDWVKGVGRSVVRIGF</sequence>
<evidence type="ECO:0000256" key="2">
    <source>
        <dbReference type="ARBA" id="ARBA00004496"/>
    </source>
</evidence>
<evidence type="ECO:0000256" key="9">
    <source>
        <dbReference type="ARBA" id="ARBA00038126"/>
    </source>
</evidence>
<dbReference type="GO" id="GO:0005634">
    <property type="term" value="C:nucleus"/>
    <property type="evidence" value="ECO:0007669"/>
    <property type="project" value="UniProtKB-SubCell"/>
</dbReference>
<evidence type="ECO:0000256" key="6">
    <source>
        <dbReference type="ARBA" id="ARBA00022679"/>
    </source>
</evidence>
<organism evidence="10 11">
    <name type="scientific">Trichosporon asahii var. asahii (strain ATCC 90039 / CBS 2479 / JCM 2466 / KCTC 7840 / NBRC 103889/ NCYC 2677 / UAMH 7654)</name>
    <name type="common">Yeast</name>
    <dbReference type="NCBI Taxonomy" id="1186058"/>
    <lineage>
        <taxon>Eukaryota</taxon>
        <taxon>Fungi</taxon>
        <taxon>Dikarya</taxon>
        <taxon>Basidiomycota</taxon>
        <taxon>Agaricomycotina</taxon>
        <taxon>Tremellomycetes</taxon>
        <taxon>Trichosporonales</taxon>
        <taxon>Trichosporonaceae</taxon>
        <taxon>Trichosporon</taxon>
    </lineage>
</organism>
<evidence type="ECO:0000256" key="5">
    <source>
        <dbReference type="ARBA" id="ARBA00022603"/>
    </source>
</evidence>
<dbReference type="InterPro" id="IPR019410">
    <property type="entry name" value="Methyltransf_16"/>
</dbReference>
<keyword evidence="8" id="KW-0539">Nucleus</keyword>
<comment type="subcellular location">
    <subcellularLocation>
        <location evidence="2">Cytoplasm</location>
    </subcellularLocation>
    <subcellularLocation>
        <location evidence="1">Nucleus</location>
    </subcellularLocation>
</comment>
<evidence type="ECO:0000256" key="3">
    <source>
        <dbReference type="ARBA" id="ARBA00012533"/>
    </source>
</evidence>
<dbReference type="GO" id="GO:0018064">
    <property type="term" value="F:protein-L-histidine N-tele-methyltransferase activity"/>
    <property type="evidence" value="ECO:0007669"/>
    <property type="project" value="UniProtKB-EC"/>
</dbReference>